<gene>
    <name evidence="2" type="ORF">COPCOM_02188</name>
</gene>
<keyword evidence="1" id="KW-0472">Membrane</keyword>
<comment type="caution">
    <text evidence="2">The sequence shown here is derived from an EMBL/GenBank/DDBJ whole genome shotgun (WGS) entry which is preliminary data.</text>
</comment>
<evidence type="ECO:0000313" key="2">
    <source>
        <dbReference type="EMBL" id="EEG89209.1"/>
    </source>
</evidence>
<dbReference type="Proteomes" id="UP000003793">
    <property type="component" value="Unassembled WGS sequence"/>
</dbReference>
<evidence type="ECO:0008006" key="4">
    <source>
        <dbReference type="Google" id="ProtNLM"/>
    </source>
</evidence>
<evidence type="ECO:0000313" key="3">
    <source>
        <dbReference type="Proteomes" id="UP000003793"/>
    </source>
</evidence>
<reference evidence="2 3" key="2">
    <citation type="submission" date="2009-03" db="EMBL/GenBank/DDBJ databases">
        <title>Draft genome sequence of Coprococcus comes (ATCC 27758).</title>
        <authorList>
            <person name="Sudarsanam P."/>
            <person name="Ley R."/>
            <person name="Guruge J."/>
            <person name="Turnbaugh P.J."/>
            <person name="Mahowald M."/>
            <person name="Liep D."/>
            <person name="Gordon J."/>
        </authorList>
    </citation>
    <scope>NUCLEOTIDE SEQUENCE [LARGE SCALE GENOMIC DNA]</scope>
    <source>
        <strain evidence="2 3">ATCC 27758</strain>
    </source>
</reference>
<sequence length="160" mass="18923">MQIKKGFNKLIDRVEKTNIYIIFAVILFVQIVFMLYYCNMKQGFFVDEIWSYGLSNSYYHAQIWEDNGLDNVKIEPEIFKSYLTVNKGEEFSYGSVIYNQTHDAHPPLFYMVLHTISSFFPGKFSKWFGLIPNVIYFAIAMYLLLRVARCISKKNIFLIF</sequence>
<evidence type="ECO:0000256" key="1">
    <source>
        <dbReference type="SAM" id="Phobius"/>
    </source>
</evidence>
<feature type="transmembrane region" description="Helical" evidence="1">
    <location>
        <begin position="20"/>
        <end position="37"/>
    </location>
</feature>
<accession>C0BAT5</accession>
<dbReference type="HOGENOM" id="CLU_1649247_0_0_9"/>
<proteinExistence type="predicted"/>
<keyword evidence="1" id="KW-0812">Transmembrane</keyword>
<dbReference type="EMBL" id="ABVR01000041">
    <property type="protein sequence ID" value="EEG89209.1"/>
    <property type="molecule type" value="Genomic_DNA"/>
</dbReference>
<reference evidence="2 3" key="1">
    <citation type="submission" date="2009-02" db="EMBL/GenBank/DDBJ databases">
        <authorList>
            <person name="Fulton L."/>
            <person name="Clifton S."/>
            <person name="Fulton B."/>
            <person name="Xu J."/>
            <person name="Minx P."/>
            <person name="Pepin K.H."/>
            <person name="Johnson M."/>
            <person name="Bhonagiri V."/>
            <person name="Nash W.E."/>
            <person name="Mardis E.R."/>
            <person name="Wilson R.K."/>
        </authorList>
    </citation>
    <scope>NUCLEOTIDE SEQUENCE [LARGE SCALE GENOMIC DNA]</scope>
    <source>
        <strain evidence="2 3">ATCC 27758</strain>
    </source>
</reference>
<dbReference type="AlphaFoldDB" id="C0BAT5"/>
<protein>
    <recommendedName>
        <fullName evidence="4">Glycosyltransferase RgtA/B/C/D-like domain-containing protein</fullName>
    </recommendedName>
</protein>
<organism evidence="2 3">
    <name type="scientific">Coprococcus comes ATCC 27758</name>
    <dbReference type="NCBI Taxonomy" id="470146"/>
    <lineage>
        <taxon>Bacteria</taxon>
        <taxon>Bacillati</taxon>
        <taxon>Bacillota</taxon>
        <taxon>Clostridia</taxon>
        <taxon>Lachnospirales</taxon>
        <taxon>Lachnospiraceae</taxon>
        <taxon>Coprococcus</taxon>
    </lineage>
</organism>
<name>C0BAT5_9FIRM</name>
<keyword evidence="1" id="KW-1133">Transmembrane helix</keyword>
<feature type="transmembrane region" description="Helical" evidence="1">
    <location>
        <begin position="127"/>
        <end position="145"/>
    </location>
</feature>